<feature type="transmembrane region" description="Helical" evidence="1">
    <location>
        <begin position="5"/>
        <end position="22"/>
    </location>
</feature>
<dbReference type="Proteomes" id="UP000654670">
    <property type="component" value="Unassembled WGS sequence"/>
</dbReference>
<accession>A0A917S5H1</accession>
<evidence type="ECO:0008006" key="4">
    <source>
        <dbReference type="Google" id="ProtNLM"/>
    </source>
</evidence>
<keyword evidence="1" id="KW-1133">Transmembrane helix</keyword>
<keyword evidence="1" id="KW-0812">Transmembrane</keyword>
<dbReference type="AlphaFoldDB" id="A0A917S5H1"/>
<reference evidence="2" key="1">
    <citation type="journal article" date="2014" name="Int. J. Syst. Evol. Microbiol.">
        <title>Complete genome sequence of Corynebacterium casei LMG S-19264T (=DSM 44701T), isolated from a smear-ripened cheese.</title>
        <authorList>
            <consortium name="US DOE Joint Genome Institute (JGI-PGF)"/>
            <person name="Walter F."/>
            <person name="Albersmeier A."/>
            <person name="Kalinowski J."/>
            <person name="Ruckert C."/>
        </authorList>
    </citation>
    <scope>NUCLEOTIDE SEQUENCE</scope>
    <source>
        <strain evidence="2">JCM 15325</strain>
    </source>
</reference>
<gene>
    <name evidence="2" type="ORF">GCM10007968_18560</name>
</gene>
<sequence>MLRLLRIVSALIATAIGLFAIITNKIEWLPFMNLFLGAMFAFSGMSEWLEKKKGIALFSMILSGFALLSALYFLIK</sequence>
<evidence type="ECO:0000256" key="1">
    <source>
        <dbReference type="SAM" id="Phobius"/>
    </source>
</evidence>
<keyword evidence="1" id="KW-0472">Membrane</keyword>
<protein>
    <recommendedName>
        <fullName evidence="4">DUF3953 domain-containing protein</fullName>
    </recommendedName>
</protein>
<dbReference type="EMBL" id="BMOK01000007">
    <property type="protein sequence ID" value="GGL54790.1"/>
    <property type="molecule type" value="Genomic_DNA"/>
</dbReference>
<evidence type="ECO:0000313" key="2">
    <source>
        <dbReference type="EMBL" id="GGL54790.1"/>
    </source>
</evidence>
<organism evidence="2 3">
    <name type="scientific">Sporolactobacillus putidus</name>
    <dbReference type="NCBI Taxonomy" id="492735"/>
    <lineage>
        <taxon>Bacteria</taxon>
        <taxon>Bacillati</taxon>
        <taxon>Bacillota</taxon>
        <taxon>Bacilli</taxon>
        <taxon>Bacillales</taxon>
        <taxon>Sporolactobacillaceae</taxon>
        <taxon>Sporolactobacillus</taxon>
    </lineage>
</organism>
<dbReference type="RefSeq" id="WP_188802833.1">
    <property type="nucleotide sequence ID" value="NZ_BMOK01000007.1"/>
</dbReference>
<name>A0A917S5H1_9BACL</name>
<reference evidence="2" key="2">
    <citation type="submission" date="2020-09" db="EMBL/GenBank/DDBJ databases">
        <authorList>
            <person name="Sun Q."/>
            <person name="Ohkuma M."/>
        </authorList>
    </citation>
    <scope>NUCLEOTIDE SEQUENCE</scope>
    <source>
        <strain evidence="2">JCM 15325</strain>
    </source>
</reference>
<comment type="caution">
    <text evidence="2">The sequence shown here is derived from an EMBL/GenBank/DDBJ whole genome shotgun (WGS) entry which is preliminary data.</text>
</comment>
<feature type="transmembrane region" description="Helical" evidence="1">
    <location>
        <begin position="55"/>
        <end position="75"/>
    </location>
</feature>
<proteinExistence type="predicted"/>
<evidence type="ECO:0000313" key="3">
    <source>
        <dbReference type="Proteomes" id="UP000654670"/>
    </source>
</evidence>
<keyword evidence="3" id="KW-1185">Reference proteome</keyword>